<evidence type="ECO:0000313" key="3">
    <source>
        <dbReference type="Proteomes" id="UP000279236"/>
    </source>
</evidence>
<dbReference type="GeneID" id="39589785"/>
<proteinExistence type="predicted"/>
<gene>
    <name evidence="2" type="ORF">EHS24_005242</name>
</gene>
<sequence>MPPSPGPPTTYSTIAVPESAMVFIASHAARLPALAAVCALPSTDITVPLSEGVFGDIGRLLRLIDASPLQEDESVVVWAQTVQHHHLHHALPTPRLTPQPPEHHGGSVTTTGHPSQALEQILTAIQTDIQTIKTSVASGGEDQKAMKSDLAEIKRDVAGMKTDINALKVGVAALNAQSTTAVIPRSLEEQRAWNLVRAATKKELVPLTVPHIEGVVDRVPPPKRLITLADIDKAKRVSIDAELNYLGIDAPGGVTLEQARLRLKQAVGFVTVTITENTRTTMA</sequence>
<protein>
    <submittedName>
        <fullName evidence="2">Uncharacterized protein</fullName>
    </submittedName>
</protein>
<dbReference type="Gene3D" id="1.20.5.190">
    <property type="match status" value="1"/>
</dbReference>
<dbReference type="OrthoDB" id="2985092at2759"/>
<dbReference type="EMBL" id="RSCE01000020">
    <property type="protein sequence ID" value="RSH76841.1"/>
    <property type="molecule type" value="Genomic_DNA"/>
</dbReference>
<keyword evidence="3" id="KW-1185">Reference proteome</keyword>
<comment type="caution">
    <text evidence="2">The sequence shown here is derived from an EMBL/GenBank/DDBJ whole genome shotgun (WGS) entry which is preliminary data.</text>
</comment>
<feature type="region of interest" description="Disordered" evidence="1">
    <location>
        <begin position="88"/>
        <end position="113"/>
    </location>
</feature>
<evidence type="ECO:0000313" key="2">
    <source>
        <dbReference type="EMBL" id="RSH76841.1"/>
    </source>
</evidence>
<accession>A0A427XD49</accession>
<dbReference type="Proteomes" id="UP000279236">
    <property type="component" value="Unassembled WGS sequence"/>
</dbReference>
<name>A0A427XD49_9TREE</name>
<evidence type="ECO:0000256" key="1">
    <source>
        <dbReference type="SAM" id="MobiDB-lite"/>
    </source>
</evidence>
<dbReference type="RefSeq" id="XP_028471988.1">
    <property type="nucleotide sequence ID" value="XM_028620772.1"/>
</dbReference>
<dbReference type="AlphaFoldDB" id="A0A427XD49"/>
<organism evidence="2 3">
    <name type="scientific">Apiotrichum porosum</name>
    <dbReference type="NCBI Taxonomy" id="105984"/>
    <lineage>
        <taxon>Eukaryota</taxon>
        <taxon>Fungi</taxon>
        <taxon>Dikarya</taxon>
        <taxon>Basidiomycota</taxon>
        <taxon>Agaricomycotina</taxon>
        <taxon>Tremellomycetes</taxon>
        <taxon>Trichosporonales</taxon>
        <taxon>Trichosporonaceae</taxon>
        <taxon>Apiotrichum</taxon>
    </lineage>
</organism>
<reference evidence="2 3" key="1">
    <citation type="submission" date="2018-11" db="EMBL/GenBank/DDBJ databases">
        <title>Genome sequence of Apiotrichum porosum DSM 27194.</title>
        <authorList>
            <person name="Aliyu H."/>
            <person name="Gorte O."/>
            <person name="Ochsenreither K."/>
        </authorList>
    </citation>
    <scope>NUCLEOTIDE SEQUENCE [LARGE SCALE GENOMIC DNA]</scope>
    <source>
        <strain evidence="2 3">DSM 27194</strain>
    </source>
</reference>